<gene>
    <name evidence="2" type="ORF">PPROV_000852600</name>
</gene>
<organism evidence="2 3">
    <name type="scientific">Pycnococcus provasolii</name>
    <dbReference type="NCBI Taxonomy" id="41880"/>
    <lineage>
        <taxon>Eukaryota</taxon>
        <taxon>Viridiplantae</taxon>
        <taxon>Chlorophyta</taxon>
        <taxon>Pseudoscourfieldiophyceae</taxon>
        <taxon>Pseudoscourfieldiales</taxon>
        <taxon>Pycnococcaceae</taxon>
        <taxon>Pycnococcus</taxon>
    </lineage>
</organism>
<dbReference type="PANTHER" id="PTHR33835">
    <property type="entry name" value="YALI0C07656P"/>
    <property type="match status" value="1"/>
</dbReference>
<dbReference type="InterPro" id="IPR025638">
    <property type="entry name" value="DUF4336"/>
</dbReference>
<evidence type="ECO:0000313" key="3">
    <source>
        <dbReference type="Proteomes" id="UP000660262"/>
    </source>
</evidence>
<sequence>MAPCSRPSSSSLLQGRRCRTPSHTSRVYTRPSRSSFFRASSSSFQASTRNETASGDTPPDLPVKQGASRFWIPIPAFLCLLFQPGTSRRTTRTELVKGQIWGFDQLQGVLNVLVNVRMTVVRMKNGNLLVYSPIAPTEECLQLVRELGGEVEYIILPTTALEHKIYFGPFARKFPKAKAYAAPGQWSFPVPLPLSFLGLGFRRLDGTLTDEASDFPFADEFDLALLEAPLGIGPYVECAFYHKRSRTMLLVDAAVCVPNSPPTVARSPENDRTLLIRARQDVNDGASYLGGIVDDYDRAVDQVPRTDQKRQEGWWKTALFALFFQPSDLDFDFVKAFVNQSADSGFVWRDSYKSTFQNLSEKVIVAPILQALVFNKRPTTVANWVKKVSSWGFDKFIPCHFDAPVKATGRDIRLAFASFLDEDLADLGSPQLSSALDNVVPTRALRSSYNKDDMKILNTLDTIVVASGVVKLEKKQTTKGANV</sequence>
<feature type="compositionally biased region" description="Polar residues" evidence="1">
    <location>
        <begin position="1"/>
        <end position="13"/>
    </location>
</feature>
<evidence type="ECO:0000313" key="2">
    <source>
        <dbReference type="EMBL" id="GHP09791.1"/>
    </source>
</evidence>
<protein>
    <recommendedName>
        <fullName evidence="4">DUF4336 domain-containing protein</fullName>
    </recommendedName>
</protein>
<dbReference type="OrthoDB" id="421671at2759"/>
<dbReference type="Pfam" id="PF14234">
    <property type="entry name" value="DUF4336"/>
    <property type="match status" value="1"/>
</dbReference>
<proteinExistence type="predicted"/>
<keyword evidence="3" id="KW-1185">Reference proteome</keyword>
<dbReference type="Proteomes" id="UP000660262">
    <property type="component" value="Unassembled WGS sequence"/>
</dbReference>
<name>A0A830HWE7_9CHLO</name>
<accession>A0A830HWE7</accession>
<feature type="region of interest" description="Disordered" evidence="1">
    <location>
        <begin position="1"/>
        <end position="27"/>
    </location>
</feature>
<dbReference type="PANTHER" id="PTHR33835:SF2">
    <property type="entry name" value="LYSINE-TRNA LIGASE"/>
    <property type="match status" value="1"/>
</dbReference>
<evidence type="ECO:0000256" key="1">
    <source>
        <dbReference type="SAM" id="MobiDB-lite"/>
    </source>
</evidence>
<evidence type="ECO:0008006" key="4">
    <source>
        <dbReference type="Google" id="ProtNLM"/>
    </source>
</evidence>
<dbReference type="EMBL" id="BNJQ01000026">
    <property type="protein sequence ID" value="GHP09791.1"/>
    <property type="molecule type" value="Genomic_DNA"/>
</dbReference>
<comment type="caution">
    <text evidence="2">The sequence shown here is derived from an EMBL/GenBank/DDBJ whole genome shotgun (WGS) entry which is preliminary data.</text>
</comment>
<reference evidence="2" key="1">
    <citation type="submission" date="2020-10" db="EMBL/GenBank/DDBJ databases">
        <title>Unveiling of a novel bifunctional photoreceptor, Dualchrome1, isolated from a cosmopolitan green alga.</title>
        <authorList>
            <person name="Suzuki S."/>
            <person name="Kawachi M."/>
        </authorList>
    </citation>
    <scope>NUCLEOTIDE SEQUENCE</scope>
    <source>
        <strain evidence="2">NIES 2893</strain>
    </source>
</reference>
<dbReference type="AlphaFoldDB" id="A0A830HWE7"/>
<feature type="region of interest" description="Disordered" evidence="1">
    <location>
        <begin position="39"/>
        <end position="62"/>
    </location>
</feature>